<evidence type="ECO:0000256" key="2">
    <source>
        <dbReference type="ARBA" id="ARBA00008064"/>
    </source>
</evidence>
<evidence type="ECO:0000259" key="9">
    <source>
        <dbReference type="Pfam" id="PF13954"/>
    </source>
</evidence>
<evidence type="ECO:0000313" key="10">
    <source>
        <dbReference type="EMBL" id="VTR58984.1"/>
    </source>
</evidence>
<keyword evidence="6" id="KW-0472">Membrane</keyword>
<dbReference type="GO" id="GO:0009279">
    <property type="term" value="C:cell outer membrane"/>
    <property type="evidence" value="ECO:0007669"/>
    <property type="project" value="UniProtKB-SubCell"/>
</dbReference>
<reference evidence="10" key="1">
    <citation type="submission" date="2019-05" db="EMBL/GenBank/DDBJ databases">
        <authorList>
            <consortium name="Pathogen Informatics"/>
        </authorList>
    </citation>
    <scope>NUCLEOTIDE SEQUENCE [LARGE SCALE GENOMIC DNA]</scope>
    <source>
        <strain evidence="10">NCTC12965</strain>
    </source>
</reference>
<organism evidence="10">
    <name type="scientific">Serratia fonticola</name>
    <dbReference type="NCBI Taxonomy" id="47917"/>
    <lineage>
        <taxon>Bacteria</taxon>
        <taxon>Pseudomonadati</taxon>
        <taxon>Pseudomonadota</taxon>
        <taxon>Gammaproteobacteria</taxon>
        <taxon>Enterobacterales</taxon>
        <taxon>Yersiniaceae</taxon>
        <taxon>Serratia</taxon>
    </lineage>
</organism>
<dbReference type="InterPro" id="IPR025885">
    <property type="entry name" value="PapC_N"/>
</dbReference>
<feature type="chain" id="PRO_5020247937" evidence="8">
    <location>
        <begin position="26"/>
        <end position="276"/>
    </location>
</feature>
<keyword evidence="4" id="KW-0812">Transmembrane</keyword>
<evidence type="ECO:0000256" key="6">
    <source>
        <dbReference type="ARBA" id="ARBA00023136"/>
    </source>
</evidence>
<keyword evidence="5 8" id="KW-0732">Signal</keyword>
<evidence type="ECO:0000256" key="3">
    <source>
        <dbReference type="ARBA" id="ARBA00022448"/>
    </source>
</evidence>
<gene>
    <name evidence="10" type="primary">papC_35</name>
    <name evidence="10" type="ORF">NCTC12965_07876</name>
</gene>
<keyword evidence="7" id="KW-0998">Cell outer membrane</keyword>
<comment type="subcellular location">
    <subcellularLocation>
        <location evidence="1">Cell outer membrane</location>
        <topology evidence="1">Multi-pass membrane protein</topology>
    </subcellularLocation>
</comment>
<dbReference type="GO" id="GO:0015473">
    <property type="term" value="F:fimbrial usher porin activity"/>
    <property type="evidence" value="ECO:0007669"/>
    <property type="project" value="InterPro"/>
</dbReference>
<evidence type="ECO:0000256" key="1">
    <source>
        <dbReference type="ARBA" id="ARBA00004571"/>
    </source>
</evidence>
<dbReference type="SUPFAM" id="SSF141729">
    <property type="entry name" value="FimD N-terminal domain-like"/>
    <property type="match status" value="1"/>
</dbReference>
<sequence length="276" mass="30472">MVRYFSRSLLAILCQASLGSGVLLGAVSVTQAKDIQFNTDVLDLKDRDNIDLGQFSHQGFILPGTYDLALSLNNQVQPARPVTFLAPDDDPKGSQVCLSKEMVDQLGLTKAALAGLTWWHKGECLDLASLHGLQARTDLGTNTLYLSIPQAYLEYSSANWDPPSRWEEGIPGVLLDYNLNTQVQRQSQDSTQNYNLSGNGVAGANLGPWRLRASWQTRIDHQSDSITKNTRSFDWTQYTGLSGDYTAACQADVGGRFPEFRHLRQLPFHRGQPGLG</sequence>
<feature type="signal peptide" evidence="8">
    <location>
        <begin position="1"/>
        <end position="25"/>
    </location>
</feature>
<evidence type="ECO:0000256" key="7">
    <source>
        <dbReference type="ARBA" id="ARBA00023237"/>
    </source>
</evidence>
<name>A0A4U9WHX8_SERFO</name>
<dbReference type="EMBL" id="CABEEZ010000155">
    <property type="protein sequence ID" value="VTR58984.1"/>
    <property type="molecule type" value="Genomic_DNA"/>
</dbReference>
<dbReference type="InterPro" id="IPR000015">
    <property type="entry name" value="Fimb_usher"/>
</dbReference>
<dbReference type="Gene3D" id="3.10.20.410">
    <property type="match status" value="1"/>
</dbReference>
<comment type="similarity">
    <text evidence="2">Belongs to the fimbrial export usher family.</text>
</comment>
<dbReference type="GO" id="GO:0009297">
    <property type="term" value="P:pilus assembly"/>
    <property type="evidence" value="ECO:0007669"/>
    <property type="project" value="InterPro"/>
</dbReference>
<evidence type="ECO:0000256" key="8">
    <source>
        <dbReference type="SAM" id="SignalP"/>
    </source>
</evidence>
<feature type="domain" description="PapC N-terminal" evidence="9">
    <location>
        <begin position="36"/>
        <end position="180"/>
    </location>
</feature>
<evidence type="ECO:0000256" key="5">
    <source>
        <dbReference type="ARBA" id="ARBA00022729"/>
    </source>
</evidence>
<keyword evidence="3" id="KW-0813">Transport</keyword>
<dbReference type="PANTHER" id="PTHR30451:SF10">
    <property type="entry name" value="OUTER MEMBRANE USHER PROTEIN YFCU-RELATED"/>
    <property type="match status" value="1"/>
</dbReference>
<evidence type="ECO:0000256" key="4">
    <source>
        <dbReference type="ARBA" id="ARBA00022692"/>
    </source>
</evidence>
<dbReference type="AlphaFoldDB" id="A0A4U9WHX8"/>
<dbReference type="InterPro" id="IPR037224">
    <property type="entry name" value="PapC_N_sf"/>
</dbReference>
<proteinExistence type="inferred from homology"/>
<accession>A0A4U9WHX8</accession>
<dbReference type="Pfam" id="PF13954">
    <property type="entry name" value="PapC_N"/>
    <property type="match status" value="1"/>
</dbReference>
<protein>
    <submittedName>
        <fullName evidence="10">Outer membrane usher protein papC</fullName>
    </submittedName>
</protein>
<dbReference type="PANTHER" id="PTHR30451">
    <property type="entry name" value="OUTER MEMBRANE USHER PROTEIN"/>
    <property type="match status" value="1"/>
</dbReference>